<keyword evidence="1" id="KW-1133">Transmembrane helix</keyword>
<protein>
    <submittedName>
        <fullName evidence="2">Uncharacterized protein</fullName>
    </submittedName>
</protein>
<feature type="transmembrane region" description="Helical" evidence="1">
    <location>
        <begin position="228"/>
        <end position="248"/>
    </location>
</feature>
<keyword evidence="1" id="KW-0472">Membrane</keyword>
<dbReference type="Proteomes" id="UP000199249">
    <property type="component" value="Unassembled WGS sequence"/>
</dbReference>
<evidence type="ECO:0000313" key="3">
    <source>
        <dbReference type="Proteomes" id="UP000199249"/>
    </source>
</evidence>
<keyword evidence="1" id="KW-0812">Transmembrane</keyword>
<reference evidence="3" key="1">
    <citation type="submission" date="2016-10" db="EMBL/GenBank/DDBJ databases">
        <authorList>
            <person name="Varghese N."/>
            <person name="Submissions S."/>
        </authorList>
    </citation>
    <scope>NUCLEOTIDE SEQUENCE [LARGE SCALE GENOMIC DNA]</scope>
    <source>
        <strain evidence="3">CGMCC 1.8975</strain>
    </source>
</reference>
<dbReference type="RefSeq" id="WP_139255127.1">
    <property type="nucleotide sequence ID" value="NZ_FNOV01000004.1"/>
</dbReference>
<accession>A0A1H3FR03</accession>
<sequence>MSNLSISRYWLMLVLLTGCQSTRPASFSFAQSHTAPSHAEYYRRQPAPAGVIAEVELAQLTASLPDTAADTMPARRSGNLAAYSSRALPKAAVILPDTVTERLSQPLPAGKPDPLTTVVNVSGAVSLLAGVGLIAAGAYNDKGGLSGLGYVLFALPLLVIGVPLLLFQGKNGRQRKRHEARVAARQPTAVPATNSPAANRPLKRLGVSMMLATGLLLLLGLLGGPGGVALATFVGLPLAVVGLVFFIVGS</sequence>
<gene>
    <name evidence="2" type="ORF">SAMN04488069_104187</name>
</gene>
<organism evidence="2 3">
    <name type="scientific">Hymenobacter psychrophilus</name>
    <dbReference type="NCBI Taxonomy" id="651662"/>
    <lineage>
        <taxon>Bacteria</taxon>
        <taxon>Pseudomonadati</taxon>
        <taxon>Bacteroidota</taxon>
        <taxon>Cytophagia</taxon>
        <taxon>Cytophagales</taxon>
        <taxon>Hymenobacteraceae</taxon>
        <taxon>Hymenobacter</taxon>
    </lineage>
</organism>
<evidence type="ECO:0000313" key="2">
    <source>
        <dbReference type="EMBL" id="SDX93285.1"/>
    </source>
</evidence>
<dbReference type="AlphaFoldDB" id="A0A1H3FR03"/>
<feature type="transmembrane region" description="Helical" evidence="1">
    <location>
        <begin position="145"/>
        <end position="167"/>
    </location>
</feature>
<keyword evidence="3" id="KW-1185">Reference proteome</keyword>
<proteinExistence type="predicted"/>
<feature type="transmembrane region" description="Helical" evidence="1">
    <location>
        <begin position="118"/>
        <end position="139"/>
    </location>
</feature>
<evidence type="ECO:0000256" key="1">
    <source>
        <dbReference type="SAM" id="Phobius"/>
    </source>
</evidence>
<feature type="transmembrane region" description="Helical" evidence="1">
    <location>
        <begin position="205"/>
        <end position="222"/>
    </location>
</feature>
<name>A0A1H3FR03_9BACT</name>
<dbReference type="EMBL" id="FNOV01000004">
    <property type="protein sequence ID" value="SDX93285.1"/>
    <property type="molecule type" value="Genomic_DNA"/>
</dbReference>
<dbReference type="OrthoDB" id="887394at2"/>